<dbReference type="InterPro" id="IPR031722">
    <property type="entry name" value="Coilin_N"/>
</dbReference>
<feature type="region of interest" description="Disordered" evidence="1">
    <location>
        <begin position="270"/>
        <end position="293"/>
    </location>
</feature>
<evidence type="ECO:0000259" key="3">
    <source>
        <dbReference type="Pfam" id="PF23086"/>
    </source>
</evidence>
<evidence type="ECO:0000256" key="1">
    <source>
        <dbReference type="SAM" id="MobiDB-lite"/>
    </source>
</evidence>
<dbReference type="GO" id="GO:0000387">
    <property type="term" value="P:spliceosomal snRNP assembly"/>
    <property type="evidence" value="ECO:0007669"/>
    <property type="project" value="TreeGrafter"/>
</dbReference>
<dbReference type="GO" id="GO:0030620">
    <property type="term" value="F:U2 snRNA binding"/>
    <property type="evidence" value="ECO:0007669"/>
    <property type="project" value="TreeGrafter"/>
</dbReference>
<dbReference type="PANTHER" id="PTHR15197:SF0">
    <property type="entry name" value="COILIN"/>
    <property type="match status" value="1"/>
</dbReference>
<evidence type="ECO:0000313" key="5">
    <source>
        <dbReference type="Proteomes" id="UP001152803"/>
    </source>
</evidence>
<name>A0A9Q1D135_CONCO</name>
<reference evidence="4" key="1">
    <citation type="journal article" date="2023" name="Science">
        <title>Genome structures resolve the early diversification of teleost fishes.</title>
        <authorList>
            <person name="Parey E."/>
            <person name="Louis A."/>
            <person name="Montfort J."/>
            <person name="Bouchez O."/>
            <person name="Roques C."/>
            <person name="Iampietro C."/>
            <person name="Lluch J."/>
            <person name="Castinel A."/>
            <person name="Donnadieu C."/>
            <person name="Desvignes T."/>
            <person name="Floi Bucao C."/>
            <person name="Jouanno E."/>
            <person name="Wen M."/>
            <person name="Mejri S."/>
            <person name="Dirks R."/>
            <person name="Jansen H."/>
            <person name="Henkel C."/>
            <person name="Chen W.J."/>
            <person name="Zahm M."/>
            <person name="Cabau C."/>
            <person name="Klopp C."/>
            <person name="Thompson A.W."/>
            <person name="Robinson-Rechavi M."/>
            <person name="Braasch I."/>
            <person name="Lecointre G."/>
            <person name="Bobe J."/>
            <person name="Postlethwait J.H."/>
            <person name="Berthelot C."/>
            <person name="Roest Crollius H."/>
            <person name="Guiguen Y."/>
        </authorList>
    </citation>
    <scope>NUCLEOTIDE SEQUENCE</scope>
    <source>
        <strain evidence="4">Concon-B</strain>
    </source>
</reference>
<dbReference type="InterPro" id="IPR056398">
    <property type="entry name" value="Tudor_Coilin"/>
</dbReference>
<dbReference type="OrthoDB" id="74813at2759"/>
<feature type="domain" description="Coilin N-terminal" evidence="2">
    <location>
        <begin position="9"/>
        <end position="154"/>
    </location>
</feature>
<proteinExistence type="predicted"/>
<evidence type="ECO:0008006" key="6">
    <source>
        <dbReference type="Google" id="ProtNLM"/>
    </source>
</evidence>
<gene>
    <name evidence="4" type="ORF">COCON_G00210290</name>
</gene>
<organism evidence="4 5">
    <name type="scientific">Conger conger</name>
    <name type="common">Conger eel</name>
    <name type="synonym">Muraena conger</name>
    <dbReference type="NCBI Taxonomy" id="82655"/>
    <lineage>
        <taxon>Eukaryota</taxon>
        <taxon>Metazoa</taxon>
        <taxon>Chordata</taxon>
        <taxon>Craniata</taxon>
        <taxon>Vertebrata</taxon>
        <taxon>Euteleostomi</taxon>
        <taxon>Actinopterygii</taxon>
        <taxon>Neopterygii</taxon>
        <taxon>Teleostei</taxon>
        <taxon>Anguilliformes</taxon>
        <taxon>Congridae</taxon>
        <taxon>Conger</taxon>
    </lineage>
</organism>
<protein>
    <recommendedName>
        <fullName evidence="6">Coilin</fullName>
    </recommendedName>
</protein>
<feature type="domain" description="Coilin tudor" evidence="3">
    <location>
        <begin position="404"/>
        <end position="486"/>
    </location>
</feature>
<evidence type="ECO:0000259" key="2">
    <source>
        <dbReference type="Pfam" id="PF15862"/>
    </source>
</evidence>
<feature type="region of interest" description="Disordered" evidence="1">
    <location>
        <begin position="307"/>
        <end position="383"/>
    </location>
</feature>
<dbReference type="GO" id="GO:0015030">
    <property type="term" value="C:Cajal body"/>
    <property type="evidence" value="ECO:0007669"/>
    <property type="project" value="TreeGrafter"/>
</dbReference>
<feature type="region of interest" description="Disordered" evidence="1">
    <location>
        <begin position="101"/>
        <end position="229"/>
    </location>
</feature>
<dbReference type="Proteomes" id="UP001152803">
    <property type="component" value="Unassembled WGS sequence"/>
</dbReference>
<feature type="compositionally biased region" description="Low complexity" evidence="1">
    <location>
        <begin position="178"/>
        <end position="217"/>
    </location>
</feature>
<comment type="caution">
    <text evidence="4">The sequence shown here is derived from an EMBL/GenBank/DDBJ whole genome shotgun (WGS) entry which is preliminary data.</text>
</comment>
<keyword evidence="5" id="KW-1185">Reference proteome</keyword>
<dbReference type="AlphaFoldDB" id="A0A9Q1D135"/>
<dbReference type="PANTHER" id="PTHR15197">
    <property type="entry name" value="COILIN P80"/>
    <property type="match status" value="1"/>
</dbReference>
<dbReference type="GO" id="GO:0030619">
    <property type="term" value="F:U1 snRNA binding"/>
    <property type="evidence" value="ECO:0007669"/>
    <property type="project" value="TreeGrafter"/>
</dbReference>
<feature type="compositionally biased region" description="Polar residues" evidence="1">
    <location>
        <begin position="373"/>
        <end position="383"/>
    </location>
</feature>
<feature type="compositionally biased region" description="Basic and acidic residues" evidence="1">
    <location>
        <begin position="101"/>
        <end position="115"/>
    </location>
</feature>
<dbReference type="Pfam" id="PF23086">
    <property type="entry name" value="Tudor_Coilin"/>
    <property type="match status" value="1"/>
</dbReference>
<dbReference type="EMBL" id="JAFJMO010000016">
    <property type="protein sequence ID" value="KAJ8254417.1"/>
    <property type="molecule type" value="Genomic_DNA"/>
</dbReference>
<evidence type="ECO:0000313" key="4">
    <source>
        <dbReference type="EMBL" id="KAJ8254417.1"/>
    </source>
</evidence>
<dbReference type="Pfam" id="PF15862">
    <property type="entry name" value="Coilin_N"/>
    <property type="match status" value="1"/>
</dbReference>
<accession>A0A9Q1D135</accession>
<sequence length="511" mass="56217">MAASSLNTIRVRLYFDYPPPGVSDCRMCWVLVDLNKCRVVADLASVIKEKFDFSRRTILNLFMDDCFLPPTESVYVVRDNDSIRVKVENQQQENGFAVNRKSEDLSRKANKRVREEDDENEAVKIKKKKKPQLESQEVDLQPVRDGEKKKKKKKKLKEKNLSVKPASPVKRTTPVKEVAVSKSGAAKSAKKPAAPTTSAPSKAAKQKASSSSDTSGSSEERPLTKKSQLVAMTIVPQQAPWGCPRRCEGWCHGRSLFLVRIFLRLRSRSRCDQTRPQKARPAQTQPQKPAPPKMDFQATLAKASLSKPAPTGVVVRTGANSRGFPGSSSDSSSDSEPVLANKRPGLGCQVPPLATGPSDILPAAGVTGRGPHSDQNGLQQHRSDTLTNKAVVLRNPPPRALERDYASMPLLAAPPQVGQRIAFKLLELTENYTPEVSDYKEGKIIGIDLVTNQVELELLSSAPAPAEPGKFDLVYQNADGSEIVEYAVPRASQLKERWDSLLEPRLIVENA</sequence>
<dbReference type="InterPro" id="IPR024822">
    <property type="entry name" value="Coilin"/>
</dbReference>